<organism evidence="2">
    <name type="scientific">marine metagenome</name>
    <dbReference type="NCBI Taxonomy" id="408172"/>
    <lineage>
        <taxon>unclassified sequences</taxon>
        <taxon>metagenomes</taxon>
        <taxon>ecological metagenomes</taxon>
    </lineage>
</organism>
<sequence length="534" mass="59769">VSINTAIRLFAVTASYLLVSPSNAQMNHLDDFALLDSKGQFHQLTRYSDMDAVLLYVNQDNCELSDWAVSHLASFASNFRDSIPLLALNNGSLTRSVERLSDRNIPVLLDETGYIFQALNLSKGGALLLLDPATLEYGELGKEFAGALRISDVAQSNQLKAILNAIEPVSCELQIQPFQEYQQNPSYIEDVAPILESRCSYCHREGGSAPWAMSDHRMIQGWAPMIREALLTQQMPPGQIDADHERFDGHSHITTGERITLINWIDAGALGEELIKGREDPLQSIEPYADGWQLGEPDQIYTFDEQSIPATGDVDYIWLTLETGLVRDKWVKGYEFDVGDPSVVHHARIFTQGKSYTGEQELKDFAAYAPGKSTIFYPDGIAQHFSSNDRLVMQIHYTTNGKITIDQTRLGLHYVDNPPRQTLSNPITVNESIYIPAGDRNYETSASILLEDDSYLYAMSPHMHYRGKSMKYTAVFPDGSTEQLLSVPNYQFRWQMNYWLTEPKFLPAGTTIVTNGTFDNSSANPSNPNANVDV</sequence>
<reference evidence="2" key="1">
    <citation type="submission" date="2018-05" db="EMBL/GenBank/DDBJ databases">
        <authorList>
            <person name="Lanie J.A."/>
            <person name="Ng W.-L."/>
            <person name="Kazmierczak K.M."/>
            <person name="Andrzejewski T.M."/>
            <person name="Davidsen T.M."/>
            <person name="Wayne K.J."/>
            <person name="Tettelin H."/>
            <person name="Glass J.I."/>
            <person name="Rusch D."/>
            <person name="Podicherti R."/>
            <person name="Tsui H.-C.T."/>
            <person name="Winkler M.E."/>
        </authorList>
    </citation>
    <scope>NUCLEOTIDE SEQUENCE</scope>
</reference>
<dbReference type="EMBL" id="UINC01001005">
    <property type="protein sequence ID" value="SUZ67154.1"/>
    <property type="molecule type" value="Genomic_DNA"/>
</dbReference>
<dbReference type="InterPro" id="IPR008977">
    <property type="entry name" value="PHM/PNGase_F_dom_sf"/>
</dbReference>
<feature type="non-terminal residue" evidence="2">
    <location>
        <position position="1"/>
    </location>
</feature>
<keyword evidence="1" id="KW-1015">Disulfide bond</keyword>
<dbReference type="GO" id="GO:0005507">
    <property type="term" value="F:copper ion binding"/>
    <property type="evidence" value="ECO:0007669"/>
    <property type="project" value="InterPro"/>
</dbReference>
<feature type="non-terminal residue" evidence="2">
    <location>
        <position position="534"/>
    </location>
</feature>
<protein>
    <recommendedName>
        <fullName evidence="3">Cytochrome c domain-containing protein</fullName>
    </recommendedName>
</protein>
<dbReference type="GO" id="GO:0016715">
    <property type="term" value="F:oxidoreductase activity, acting on paired donors, with incorporation or reduction of molecular oxygen, reduced ascorbate as one donor, and incorporation of one atom of oxygen"/>
    <property type="evidence" value="ECO:0007669"/>
    <property type="project" value="InterPro"/>
</dbReference>
<dbReference type="InterPro" id="IPR036939">
    <property type="entry name" value="Cu2_ascorb_mOase_N_sf"/>
</dbReference>
<dbReference type="Gene3D" id="2.60.120.230">
    <property type="match status" value="1"/>
</dbReference>
<proteinExistence type="predicted"/>
<dbReference type="SUPFAM" id="SSF49742">
    <property type="entry name" value="PHM/PNGase F"/>
    <property type="match status" value="2"/>
</dbReference>
<dbReference type="Gene3D" id="2.60.120.310">
    <property type="entry name" value="Copper type II, ascorbate-dependent monooxygenase, N-terminal domain"/>
    <property type="match status" value="1"/>
</dbReference>
<evidence type="ECO:0000313" key="2">
    <source>
        <dbReference type="EMBL" id="SUZ67154.1"/>
    </source>
</evidence>
<name>A0A381PKN2_9ZZZZ</name>
<evidence type="ECO:0000256" key="1">
    <source>
        <dbReference type="ARBA" id="ARBA00023157"/>
    </source>
</evidence>
<dbReference type="AlphaFoldDB" id="A0A381PKN2"/>
<gene>
    <name evidence="2" type="ORF">METZ01_LOCUS20008</name>
</gene>
<evidence type="ECO:0008006" key="3">
    <source>
        <dbReference type="Google" id="ProtNLM"/>
    </source>
</evidence>
<dbReference type="InterPro" id="IPR014784">
    <property type="entry name" value="Cu2_ascorb_mOase-like_C"/>
</dbReference>
<accession>A0A381PKN2</accession>